<dbReference type="Pfam" id="PF00276">
    <property type="entry name" value="Ribosomal_L23"/>
    <property type="match status" value="1"/>
</dbReference>
<keyword evidence="5" id="KW-0687">Ribonucleoprotein</keyword>
<dbReference type="GO" id="GO:0019843">
    <property type="term" value="F:rRNA binding"/>
    <property type="evidence" value="ECO:0007669"/>
    <property type="project" value="UniProtKB-KW"/>
</dbReference>
<sequence>KEAVEVLFEVSVDNVTVMNYRGKQKRQGMIRGRRRNWKKAYVRLAEGSHIDFLGGE</sequence>
<feature type="non-terminal residue" evidence="6">
    <location>
        <position position="1"/>
    </location>
</feature>
<dbReference type="GO" id="GO:0006412">
    <property type="term" value="P:translation"/>
    <property type="evidence" value="ECO:0007669"/>
    <property type="project" value="InterPro"/>
</dbReference>
<dbReference type="InterPro" id="IPR001014">
    <property type="entry name" value="Ribosomal_uL23_CS"/>
</dbReference>
<evidence type="ECO:0000256" key="4">
    <source>
        <dbReference type="ARBA" id="ARBA00022980"/>
    </source>
</evidence>
<dbReference type="GO" id="GO:0005840">
    <property type="term" value="C:ribosome"/>
    <property type="evidence" value="ECO:0007669"/>
    <property type="project" value="UniProtKB-KW"/>
</dbReference>
<dbReference type="InterPro" id="IPR012678">
    <property type="entry name" value="Ribosomal_uL23/eL15/eS24_sf"/>
</dbReference>
<evidence type="ECO:0000256" key="5">
    <source>
        <dbReference type="ARBA" id="ARBA00023274"/>
    </source>
</evidence>
<dbReference type="InterPro" id="IPR012677">
    <property type="entry name" value="Nucleotide-bd_a/b_plait_sf"/>
</dbReference>
<dbReference type="PROSITE" id="PS00050">
    <property type="entry name" value="RIBOSOMAL_L23"/>
    <property type="match status" value="1"/>
</dbReference>
<evidence type="ECO:0000256" key="3">
    <source>
        <dbReference type="ARBA" id="ARBA00022884"/>
    </source>
</evidence>
<dbReference type="Gene3D" id="3.30.70.330">
    <property type="match status" value="1"/>
</dbReference>
<dbReference type="SUPFAM" id="SSF54189">
    <property type="entry name" value="Ribosomal proteins S24e, L23 and L15e"/>
    <property type="match status" value="1"/>
</dbReference>
<keyword evidence="2" id="KW-0699">rRNA-binding</keyword>
<comment type="similarity">
    <text evidence="1">Belongs to the universal ribosomal protein uL23 family.</text>
</comment>
<evidence type="ECO:0000256" key="1">
    <source>
        <dbReference type="ARBA" id="ARBA00006700"/>
    </source>
</evidence>
<protein>
    <recommendedName>
        <fullName evidence="7">50S ribosomal protein L23</fullName>
    </recommendedName>
</protein>
<reference evidence="6" key="1">
    <citation type="submission" date="2018-05" db="EMBL/GenBank/DDBJ databases">
        <authorList>
            <person name="Lanie J.A."/>
            <person name="Ng W.-L."/>
            <person name="Kazmierczak K.M."/>
            <person name="Andrzejewski T.M."/>
            <person name="Davidsen T.M."/>
            <person name="Wayne K.J."/>
            <person name="Tettelin H."/>
            <person name="Glass J.I."/>
            <person name="Rusch D."/>
            <person name="Podicherti R."/>
            <person name="Tsui H.-C.T."/>
            <person name="Winkler M.E."/>
        </authorList>
    </citation>
    <scope>NUCLEOTIDE SEQUENCE</scope>
</reference>
<accession>A0A382NZW6</accession>
<name>A0A382NZW6_9ZZZZ</name>
<dbReference type="AlphaFoldDB" id="A0A382NZW6"/>
<dbReference type="GO" id="GO:1990904">
    <property type="term" value="C:ribonucleoprotein complex"/>
    <property type="evidence" value="ECO:0007669"/>
    <property type="project" value="UniProtKB-KW"/>
</dbReference>
<evidence type="ECO:0008006" key="7">
    <source>
        <dbReference type="Google" id="ProtNLM"/>
    </source>
</evidence>
<evidence type="ECO:0000313" key="6">
    <source>
        <dbReference type="EMBL" id="SVC65232.1"/>
    </source>
</evidence>
<keyword evidence="3" id="KW-0694">RNA-binding</keyword>
<organism evidence="6">
    <name type="scientific">marine metagenome</name>
    <dbReference type="NCBI Taxonomy" id="408172"/>
    <lineage>
        <taxon>unclassified sequences</taxon>
        <taxon>metagenomes</taxon>
        <taxon>ecological metagenomes</taxon>
    </lineage>
</organism>
<dbReference type="InterPro" id="IPR013025">
    <property type="entry name" value="Ribosomal_uL23-like"/>
</dbReference>
<evidence type="ECO:0000256" key="2">
    <source>
        <dbReference type="ARBA" id="ARBA00022730"/>
    </source>
</evidence>
<dbReference type="EMBL" id="UINC01103103">
    <property type="protein sequence ID" value="SVC65232.1"/>
    <property type="molecule type" value="Genomic_DNA"/>
</dbReference>
<proteinExistence type="inferred from homology"/>
<dbReference type="GO" id="GO:0003735">
    <property type="term" value="F:structural constituent of ribosome"/>
    <property type="evidence" value="ECO:0007669"/>
    <property type="project" value="InterPro"/>
</dbReference>
<gene>
    <name evidence="6" type="ORF">METZ01_LOCUS318086</name>
</gene>
<keyword evidence="4" id="KW-0689">Ribosomal protein</keyword>